<feature type="compositionally biased region" description="Low complexity" evidence="1">
    <location>
        <begin position="926"/>
        <end position="946"/>
    </location>
</feature>
<feature type="region of interest" description="Disordered" evidence="1">
    <location>
        <begin position="914"/>
        <end position="962"/>
    </location>
</feature>
<dbReference type="Proteomes" id="UP000792457">
    <property type="component" value="Unassembled WGS sequence"/>
</dbReference>
<dbReference type="EMBL" id="KZ308325">
    <property type="protein sequence ID" value="KAG8227501.1"/>
    <property type="molecule type" value="Genomic_DNA"/>
</dbReference>
<feature type="compositionally biased region" description="Basic residues" evidence="1">
    <location>
        <begin position="274"/>
        <end position="294"/>
    </location>
</feature>
<feature type="compositionally biased region" description="Polar residues" evidence="1">
    <location>
        <begin position="425"/>
        <end position="439"/>
    </location>
</feature>
<feature type="compositionally biased region" description="Polar residues" evidence="1">
    <location>
        <begin position="853"/>
        <end position="865"/>
    </location>
</feature>
<keyword evidence="3" id="KW-1185">Reference proteome</keyword>
<evidence type="ECO:0000313" key="2">
    <source>
        <dbReference type="EMBL" id="KAG8227501.1"/>
    </source>
</evidence>
<protein>
    <submittedName>
        <fullName evidence="2">Uncharacterized protein</fullName>
    </submittedName>
</protein>
<feature type="region of interest" description="Disordered" evidence="1">
    <location>
        <begin position="850"/>
        <end position="875"/>
    </location>
</feature>
<evidence type="ECO:0000313" key="3">
    <source>
        <dbReference type="Proteomes" id="UP000792457"/>
    </source>
</evidence>
<feature type="compositionally biased region" description="Basic residues" evidence="1">
    <location>
        <begin position="210"/>
        <end position="223"/>
    </location>
</feature>
<feature type="compositionally biased region" description="Polar residues" evidence="1">
    <location>
        <begin position="784"/>
        <end position="796"/>
    </location>
</feature>
<name>A0A8K0K495_LADFU</name>
<gene>
    <name evidence="2" type="ORF">J437_LFUL002390</name>
</gene>
<feature type="region of interest" description="Disordered" evidence="1">
    <location>
        <begin position="1"/>
        <end position="25"/>
    </location>
</feature>
<feature type="compositionally biased region" description="Polar residues" evidence="1">
    <location>
        <begin position="947"/>
        <end position="962"/>
    </location>
</feature>
<feature type="region of interest" description="Disordered" evidence="1">
    <location>
        <begin position="92"/>
        <end position="306"/>
    </location>
</feature>
<feature type="compositionally biased region" description="Basic and acidic residues" evidence="1">
    <location>
        <begin position="118"/>
        <end position="130"/>
    </location>
</feature>
<organism evidence="2 3">
    <name type="scientific">Ladona fulva</name>
    <name type="common">Scarce chaser dragonfly</name>
    <name type="synonym">Libellula fulva</name>
    <dbReference type="NCBI Taxonomy" id="123851"/>
    <lineage>
        <taxon>Eukaryota</taxon>
        <taxon>Metazoa</taxon>
        <taxon>Ecdysozoa</taxon>
        <taxon>Arthropoda</taxon>
        <taxon>Hexapoda</taxon>
        <taxon>Insecta</taxon>
        <taxon>Pterygota</taxon>
        <taxon>Palaeoptera</taxon>
        <taxon>Odonata</taxon>
        <taxon>Epiprocta</taxon>
        <taxon>Anisoptera</taxon>
        <taxon>Libelluloidea</taxon>
        <taxon>Libellulidae</taxon>
        <taxon>Ladona</taxon>
    </lineage>
</organism>
<feature type="region of interest" description="Disordered" evidence="1">
    <location>
        <begin position="418"/>
        <end position="439"/>
    </location>
</feature>
<feature type="compositionally biased region" description="Basic residues" evidence="1">
    <location>
        <begin position="191"/>
        <end position="201"/>
    </location>
</feature>
<feature type="region of interest" description="Disordered" evidence="1">
    <location>
        <begin position="770"/>
        <end position="808"/>
    </location>
</feature>
<reference evidence="2" key="2">
    <citation type="submission" date="2017-10" db="EMBL/GenBank/DDBJ databases">
        <title>Ladona fulva Genome sequencing and assembly.</title>
        <authorList>
            <person name="Murali S."/>
            <person name="Richards S."/>
            <person name="Bandaranaike D."/>
            <person name="Bellair M."/>
            <person name="Blankenburg K."/>
            <person name="Chao H."/>
            <person name="Dinh H."/>
            <person name="Doddapaneni H."/>
            <person name="Dugan-Rocha S."/>
            <person name="Elkadiri S."/>
            <person name="Gnanaolivu R."/>
            <person name="Hernandez B."/>
            <person name="Skinner E."/>
            <person name="Javaid M."/>
            <person name="Lee S."/>
            <person name="Li M."/>
            <person name="Ming W."/>
            <person name="Munidasa M."/>
            <person name="Muniz J."/>
            <person name="Nguyen L."/>
            <person name="Hughes D."/>
            <person name="Osuji N."/>
            <person name="Pu L.-L."/>
            <person name="Puazo M."/>
            <person name="Qu C."/>
            <person name="Quiroz J."/>
            <person name="Raj R."/>
            <person name="Weissenberger G."/>
            <person name="Xin Y."/>
            <person name="Zou X."/>
            <person name="Han Y."/>
            <person name="Worley K."/>
            <person name="Muzny D."/>
            <person name="Gibbs R."/>
        </authorList>
    </citation>
    <scope>NUCLEOTIDE SEQUENCE</scope>
    <source>
        <strain evidence="2">Sampled in the wild</strain>
    </source>
</reference>
<proteinExistence type="predicted"/>
<dbReference type="AlphaFoldDB" id="A0A8K0K495"/>
<reference evidence="2" key="1">
    <citation type="submission" date="2013-04" db="EMBL/GenBank/DDBJ databases">
        <authorList>
            <person name="Qu J."/>
            <person name="Murali S.C."/>
            <person name="Bandaranaike D."/>
            <person name="Bellair M."/>
            <person name="Blankenburg K."/>
            <person name="Chao H."/>
            <person name="Dinh H."/>
            <person name="Doddapaneni H."/>
            <person name="Downs B."/>
            <person name="Dugan-Rocha S."/>
            <person name="Elkadiri S."/>
            <person name="Gnanaolivu R.D."/>
            <person name="Hernandez B."/>
            <person name="Javaid M."/>
            <person name="Jayaseelan J.C."/>
            <person name="Lee S."/>
            <person name="Li M."/>
            <person name="Ming W."/>
            <person name="Munidasa M."/>
            <person name="Muniz J."/>
            <person name="Nguyen L."/>
            <person name="Ongeri F."/>
            <person name="Osuji N."/>
            <person name="Pu L.-L."/>
            <person name="Puazo M."/>
            <person name="Qu C."/>
            <person name="Quiroz J."/>
            <person name="Raj R."/>
            <person name="Weissenberger G."/>
            <person name="Xin Y."/>
            <person name="Zou X."/>
            <person name="Han Y."/>
            <person name="Richards S."/>
            <person name="Worley K."/>
            <person name="Muzny D."/>
            <person name="Gibbs R."/>
        </authorList>
    </citation>
    <scope>NUCLEOTIDE SEQUENCE</scope>
    <source>
        <strain evidence="2">Sampled in the wild</strain>
    </source>
</reference>
<accession>A0A8K0K495</accession>
<sequence length="1037" mass="116824">MDDSKPKRENLSFRKGSNEREDMSKLNVQQEALMQEYMNEHSGILEGRFYGSFEQEQIESWMKLRDELSKHGPKLTLSECKKVYWDMVSEMKRKKEEKPSTNMSAPRESNYHDDEEVTVIKEERKEKPEAQSRMIRPRLDGRRRYNSSIGEHIGKRKRDSLSPVSSSTLNSNSPFHSKLSSLSPPELRNKNLYRSRSKSPTRPRGSPVRGHYRRSPYRSRHNRSSSQSDRYRKSKSPSRHGKSRSPPRKYGRSRSPTKKGNKSSRSSNTSGKNSHSKYHSKSRSASRERRHRSKSPSSKGNYGNEKKTWEIFRSEVDALEKERWNDEQMYKKNPEKHPEYKVEWKKFYKIRVKELESRGKDPKSYNFESEWAYFWKWKMDELLRKDFEAKKDAIRRKLNLPDDEPKLTHKQKINRFKGAVDESHLSPSDRTQPGSTTKTVNYPGLIPTLRIVTAVEEVLGSLGPQVNGLLSQCVAVQRIEGSNAESLLQSQENFILLETVREKLMGQLQSKIVRKNLVGAVSEAIASIDNLLKCNPSAIFSIPQKYTPAIQPQGLPTVVTSSEEVAVNDLNVPGVGAVDRVAVAQQIAEALVKQGKTDVTEAELQELVNAVLGMAKTQAGMEQSKEAGLALEQNQFTPLSSVLDPLSGFGQVAGSEMDSSLLGNVLAGNALSFDKENSALDLLMSVVQSGAKKSDLRLVSFGYDSDESDSEYSEDKMALKKFTGFKLASKEFKRHFNRGKTERITSGFKVDSAENSTKLKDNFNLSTNRPWEVKSLNNRESETSSRNTHKQLSPFSSRRDNSNPLAADDDKDLKIIGAWDSDSDIDLDATEKTKAPAYEKVTIKSGSEMVIQKPSSSFKSPNASQNKDREISKPSIDTLSIDSAIDDLMGSLRKKSSEKSSSIGEQISIISSSSERLSQAKGGGFSSSQQGTNTNSSYPQPYYPQTIPTHFNQPQQYGTTPAPYNNQYYGSQNAPNYNANPYNTPAYSYSQNNQPVPQNYYGSAGYGQMNTGFPGYNYPPNYTGTQAHSTNYQVPYQ</sequence>
<evidence type="ECO:0000256" key="1">
    <source>
        <dbReference type="SAM" id="MobiDB-lite"/>
    </source>
</evidence>
<feature type="compositionally biased region" description="Basic and acidic residues" evidence="1">
    <location>
        <begin position="1"/>
        <end position="24"/>
    </location>
</feature>
<feature type="compositionally biased region" description="Low complexity" evidence="1">
    <location>
        <begin position="263"/>
        <end position="273"/>
    </location>
</feature>
<dbReference type="OrthoDB" id="5877502at2759"/>
<feature type="compositionally biased region" description="Low complexity" evidence="1">
    <location>
        <begin position="161"/>
        <end position="174"/>
    </location>
</feature>
<comment type="caution">
    <text evidence="2">The sequence shown here is derived from an EMBL/GenBank/DDBJ whole genome shotgun (WGS) entry which is preliminary data.</text>
</comment>
<feature type="compositionally biased region" description="Basic residues" evidence="1">
    <location>
        <begin position="232"/>
        <end position="262"/>
    </location>
</feature>